<dbReference type="RefSeq" id="WP_379742020.1">
    <property type="nucleotide sequence ID" value="NZ_JBHSVN010000001.1"/>
</dbReference>
<keyword evidence="2" id="KW-0812">Transmembrane</keyword>
<evidence type="ECO:0000313" key="4">
    <source>
        <dbReference type="Proteomes" id="UP001596296"/>
    </source>
</evidence>
<keyword evidence="4" id="KW-1185">Reference proteome</keyword>
<feature type="compositionally biased region" description="Acidic residues" evidence="1">
    <location>
        <begin position="235"/>
        <end position="246"/>
    </location>
</feature>
<accession>A0ABD5UUS9</accession>
<feature type="transmembrane region" description="Helical" evidence="2">
    <location>
        <begin position="167"/>
        <end position="185"/>
    </location>
</feature>
<proteinExistence type="predicted"/>
<feature type="transmembrane region" description="Helical" evidence="2">
    <location>
        <begin position="139"/>
        <end position="161"/>
    </location>
</feature>
<feature type="region of interest" description="Disordered" evidence="1">
    <location>
        <begin position="206"/>
        <end position="246"/>
    </location>
</feature>
<dbReference type="Proteomes" id="UP001596296">
    <property type="component" value="Unassembled WGS sequence"/>
</dbReference>
<reference evidence="3 4" key="1">
    <citation type="journal article" date="2019" name="Int. J. Syst. Evol. Microbiol.">
        <title>The Global Catalogue of Microorganisms (GCM) 10K type strain sequencing project: providing services to taxonomists for standard genome sequencing and annotation.</title>
        <authorList>
            <consortium name="The Broad Institute Genomics Platform"/>
            <consortium name="The Broad Institute Genome Sequencing Center for Infectious Disease"/>
            <person name="Wu L."/>
            <person name="Ma J."/>
        </authorList>
    </citation>
    <scope>NUCLEOTIDE SEQUENCE [LARGE SCALE GENOMIC DNA]</scope>
    <source>
        <strain evidence="3 4">SKJ47</strain>
    </source>
</reference>
<sequence length="246" mass="25867">MSSDSDAAGPSIDPSESAIGRAIERAANRLSRASADSAIIRTARRTADRASEIAVDSTLADCGRFLVEATRNSWLFRWLTAEPDPEVIVIDLRETWTVGPVLVLLDRVLGRLGDATADSWFASAAESTHAELRAAPLRVLGLLALAVGLASAVGVFVSAVVADGSIVGIRSVLALAVAAAGTIALRDDRTWSELRETRPVELLVAALEPPEPPEPPGPSESPEPPEEDATRSASETDEDVGPDSTR</sequence>
<organism evidence="3 4">
    <name type="scientific">Halopenitus salinus</name>
    <dbReference type="NCBI Taxonomy" id="1198295"/>
    <lineage>
        <taxon>Archaea</taxon>
        <taxon>Methanobacteriati</taxon>
        <taxon>Methanobacteriota</taxon>
        <taxon>Stenosarchaea group</taxon>
        <taxon>Halobacteria</taxon>
        <taxon>Halobacteriales</taxon>
        <taxon>Haloferacaceae</taxon>
        <taxon>Halopenitus</taxon>
    </lineage>
</organism>
<feature type="compositionally biased region" description="Pro residues" evidence="1">
    <location>
        <begin position="209"/>
        <end position="222"/>
    </location>
</feature>
<evidence type="ECO:0000256" key="2">
    <source>
        <dbReference type="SAM" id="Phobius"/>
    </source>
</evidence>
<protein>
    <submittedName>
        <fullName evidence="3">Uncharacterized protein</fullName>
    </submittedName>
</protein>
<keyword evidence="2" id="KW-0472">Membrane</keyword>
<evidence type="ECO:0000313" key="3">
    <source>
        <dbReference type="EMBL" id="MFC6892230.1"/>
    </source>
</evidence>
<gene>
    <name evidence="3" type="ORF">ACFQE9_06360</name>
</gene>
<keyword evidence="2" id="KW-1133">Transmembrane helix</keyword>
<evidence type="ECO:0000256" key="1">
    <source>
        <dbReference type="SAM" id="MobiDB-lite"/>
    </source>
</evidence>
<dbReference type="EMBL" id="JBHSXL010000006">
    <property type="protein sequence ID" value="MFC6892230.1"/>
    <property type="molecule type" value="Genomic_DNA"/>
</dbReference>
<dbReference type="AlphaFoldDB" id="A0ABD5UUS9"/>
<name>A0ABD5UUS9_9EURY</name>
<comment type="caution">
    <text evidence="3">The sequence shown here is derived from an EMBL/GenBank/DDBJ whole genome shotgun (WGS) entry which is preliminary data.</text>
</comment>